<sequence length="159" mass="17582">MARVFLLLALCVLPALARAARPGRKPFVVQGSVYCDTCLAGFETSKTTYIAGAKVRLECRDRKTQDLVYSKEGTTDSAGKYSMTVDEDHKDQICDCMLVSSPRKDCKSPSAGRDRARVILTNNNGLVSTTRYANSMGFMAARPMSGCTELLRLYQEYED</sequence>
<organism evidence="4 5">
    <name type="scientific">Salix brachista</name>
    <dbReference type="NCBI Taxonomy" id="2182728"/>
    <lineage>
        <taxon>Eukaryota</taxon>
        <taxon>Viridiplantae</taxon>
        <taxon>Streptophyta</taxon>
        <taxon>Embryophyta</taxon>
        <taxon>Tracheophyta</taxon>
        <taxon>Spermatophyta</taxon>
        <taxon>Magnoliopsida</taxon>
        <taxon>eudicotyledons</taxon>
        <taxon>Gunneridae</taxon>
        <taxon>Pentapetalae</taxon>
        <taxon>rosids</taxon>
        <taxon>fabids</taxon>
        <taxon>Malpighiales</taxon>
        <taxon>Salicaceae</taxon>
        <taxon>Saliceae</taxon>
        <taxon>Salix</taxon>
    </lineage>
</organism>
<evidence type="ECO:0000256" key="1">
    <source>
        <dbReference type="ARBA" id="ARBA00010049"/>
    </source>
</evidence>
<keyword evidence="3" id="KW-0732">Signal</keyword>
<reference evidence="5" key="1">
    <citation type="journal article" date="2019" name="Gigascience">
        <title>De novo genome assembly of the endangered Acer yangbiense, a plant species with extremely small populations endemic to Yunnan Province, China.</title>
        <authorList>
            <person name="Yang J."/>
            <person name="Wariss H.M."/>
            <person name="Tao L."/>
            <person name="Zhang R."/>
            <person name="Yun Q."/>
            <person name="Hollingsworth P."/>
            <person name="Dao Z."/>
            <person name="Luo G."/>
            <person name="Guo H."/>
            <person name="Ma Y."/>
            <person name="Sun W."/>
        </authorList>
    </citation>
    <scope>NUCLEOTIDE SEQUENCE [LARGE SCALE GENOMIC DNA]</scope>
    <source>
        <strain evidence="5">cv. br00</strain>
    </source>
</reference>
<dbReference type="PANTHER" id="PTHR31614">
    <property type="entry name" value="PROTEIN DOWNSTREAM OF FLC-RELATED"/>
    <property type="match status" value="1"/>
</dbReference>
<gene>
    <name evidence="4" type="ORF">DKX38_008022</name>
</gene>
<evidence type="ECO:0008006" key="6">
    <source>
        <dbReference type="Google" id="ProtNLM"/>
    </source>
</evidence>
<evidence type="ECO:0000256" key="2">
    <source>
        <dbReference type="ARBA" id="ARBA00023157"/>
    </source>
</evidence>
<dbReference type="Proteomes" id="UP000326939">
    <property type="component" value="Chromosome 5"/>
</dbReference>
<feature type="chain" id="PRO_5024338922" description="Pollen-specific protein C13" evidence="3">
    <location>
        <begin position="20"/>
        <end position="159"/>
    </location>
</feature>
<dbReference type="EMBL" id="VDCV01000005">
    <property type="protein sequence ID" value="KAB5557113.1"/>
    <property type="molecule type" value="Genomic_DNA"/>
</dbReference>
<evidence type="ECO:0000256" key="3">
    <source>
        <dbReference type="SAM" id="SignalP"/>
    </source>
</evidence>
<name>A0A5N5MRP9_9ROSI</name>
<keyword evidence="5" id="KW-1185">Reference proteome</keyword>
<comment type="similarity">
    <text evidence="1">Belongs to the Ole e I family.</text>
</comment>
<dbReference type="PANTHER" id="PTHR31614:SF5">
    <property type="entry name" value="ALLERGEN-LIKE PROTEIN BRSN20"/>
    <property type="match status" value="1"/>
</dbReference>
<dbReference type="AlphaFoldDB" id="A0A5N5MRP9"/>
<protein>
    <recommendedName>
        <fullName evidence="6">Pollen-specific protein C13</fullName>
    </recommendedName>
</protein>
<evidence type="ECO:0000313" key="4">
    <source>
        <dbReference type="EMBL" id="KAB5557113.1"/>
    </source>
</evidence>
<feature type="signal peptide" evidence="3">
    <location>
        <begin position="1"/>
        <end position="19"/>
    </location>
</feature>
<evidence type="ECO:0000313" key="5">
    <source>
        <dbReference type="Proteomes" id="UP000326939"/>
    </source>
</evidence>
<dbReference type="InterPro" id="IPR006041">
    <property type="entry name" value="Pollen_Ole_e1_allergen"/>
</dbReference>
<dbReference type="Pfam" id="PF01190">
    <property type="entry name" value="Pollen_Ole_e_1"/>
    <property type="match status" value="1"/>
</dbReference>
<comment type="caution">
    <text evidence="4">The sequence shown here is derived from an EMBL/GenBank/DDBJ whole genome shotgun (WGS) entry which is preliminary data.</text>
</comment>
<accession>A0A5N5MRP9</accession>
<proteinExistence type="inferred from homology"/>
<keyword evidence="2" id="KW-1015">Disulfide bond</keyword>